<organism evidence="2 3">
    <name type="scientific">Engelhardtia mirabilis</name>
    <dbReference type="NCBI Taxonomy" id="2528011"/>
    <lineage>
        <taxon>Bacteria</taxon>
        <taxon>Pseudomonadati</taxon>
        <taxon>Planctomycetota</taxon>
        <taxon>Planctomycetia</taxon>
        <taxon>Planctomycetia incertae sedis</taxon>
        <taxon>Engelhardtia</taxon>
    </lineage>
</organism>
<protein>
    <recommendedName>
        <fullName evidence="4">HK97 gp10 family phage protein</fullName>
    </recommendedName>
</protein>
<dbReference type="RefSeq" id="WP_145066092.1">
    <property type="nucleotide sequence ID" value="NZ_CP036287.1"/>
</dbReference>
<proteinExistence type="predicted"/>
<reference evidence="2 3" key="1">
    <citation type="submission" date="2019-02" db="EMBL/GenBank/DDBJ databases">
        <title>Deep-cultivation of Planctomycetes and their phenomic and genomic characterization uncovers novel biology.</title>
        <authorList>
            <person name="Wiegand S."/>
            <person name="Jogler M."/>
            <person name="Boedeker C."/>
            <person name="Pinto D."/>
            <person name="Vollmers J."/>
            <person name="Rivas-Marin E."/>
            <person name="Kohn T."/>
            <person name="Peeters S.H."/>
            <person name="Heuer A."/>
            <person name="Rast P."/>
            <person name="Oberbeckmann S."/>
            <person name="Bunk B."/>
            <person name="Jeske O."/>
            <person name="Meyerdierks A."/>
            <person name="Storesund J.E."/>
            <person name="Kallscheuer N."/>
            <person name="Luecker S."/>
            <person name="Lage O.M."/>
            <person name="Pohl T."/>
            <person name="Merkel B.J."/>
            <person name="Hornburger P."/>
            <person name="Mueller R.-W."/>
            <person name="Bruemmer F."/>
            <person name="Labrenz M."/>
            <person name="Spormann A.M."/>
            <person name="Op den Camp H."/>
            <person name="Overmann J."/>
            <person name="Amann R."/>
            <person name="Jetten M.S.M."/>
            <person name="Mascher T."/>
            <person name="Medema M.H."/>
            <person name="Devos D.P."/>
            <person name="Kaster A.-K."/>
            <person name="Ovreas L."/>
            <person name="Rohde M."/>
            <person name="Galperin M.Y."/>
            <person name="Jogler C."/>
        </authorList>
    </citation>
    <scope>NUCLEOTIDE SEQUENCE [LARGE SCALE GENOMIC DNA]</scope>
    <source>
        <strain evidence="2 3">Pla133</strain>
    </source>
</reference>
<evidence type="ECO:0000313" key="2">
    <source>
        <dbReference type="EMBL" id="QDU67709.1"/>
    </source>
</evidence>
<dbReference type="Proteomes" id="UP000316921">
    <property type="component" value="Chromosome"/>
</dbReference>
<dbReference type="AlphaFoldDB" id="A0A518BL60"/>
<evidence type="ECO:0008006" key="4">
    <source>
        <dbReference type="Google" id="ProtNLM"/>
    </source>
</evidence>
<name>A0A518BL60_9BACT</name>
<dbReference type="EMBL" id="CP036287">
    <property type="protein sequence ID" value="QDU67709.1"/>
    <property type="molecule type" value="Genomic_DNA"/>
</dbReference>
<accession>A0A518BL60</accession>
<sequence>MALRGVKAFNQKIRRAARAMSEEIAPLFVAKLGLELTRGAVLSTPVRARQVDPRSGKPRKNQVAGGTLRGSWNLDIGRASDRVHPKDPTGASAVQRATAVAASLRRVVPRLVVSTPVAYAPVIEAGRRRGDDGVMRGSIQAPRGMLRINVRRLSKSIAPLSVTSEVEAKAKAAGFDS</sequence>
<gene>
    <name evidence="2" type="ORF">Pla133_27970</name>
</gene>
<feature type="region of interest" description="Disordered" evidence="1">
    <location>
        <begin position="47"/>
        <end position="67"/>
    </location>
</feature>
<keyword evidence="3" id="KW-1185">Reference proteome</keyword>
<evidence type="ECO:0000256" key="1">
    <source>
        <dbReference type="SAM" id="MobiDB-lite"/>
    </source>
</evidence>
<evidence type="ECO:0000313" key="3">
    <source>
        <dbReference type="Proteomes" id="UP000316921"/>
    </source>
</evidence>
<dbReference type="KEGG" id="pbap:Pla133_27970"/>